<dbReference type="EMBL" id="CP113787">
    <property type="protein sequence ID" value="WAL42845.1"/>
    <property type="molecule type" value="Genomic_DNA"/>
</dbReference>
<keyword evidence="1" id="KW-1133">Transmembrane helix</keyword>
<keyword evidence="1" id="KW-0812">Transmembrane</keyword>
<evidence type="ECO:0000313" key="3">
    <source>
        <dbReference type="Proteomes" id="UP001163127"/>
    </source>
</evidence>
<evidence type="ECO:0000256" key="1">
    <source>
        <dbReference type="SAM" id="Phobius"/>
    </source>
</evidence>
<proteinExistence type="predicted"/>
<sequence length="106" mass="11249">MVLSYSSGLFADEPRILPSAVSTGTACHETFEHALENCLIVPAFVLGHVVVNGLAGPRKIFLAVVACGAFVLAGLPGAVLLHVLFNLLVFLRKFADAADLSTRRLM</sequence>
<evidence type="ECO:0000313" key="2">
    <source>
        <dbReference type="EMBL" id="WAL42845.1"/>
    </source>
</evidence>
<organism evidence="2 3">
    <name type="scientific">Actinomyces naeslundii</name>
    <dbReference type="NCBI Taxonomy" id="1655"/>
    <lineage>
        <taxon>Bacteria</taxon>
        <taxon>Bacillati</taxon>
        <taxon>Actinomycetota</taxon>
        <taxon>Actinomycetes</taxon>
        <taxon>Actinomycetales</taxon>
        <taxon>Actinomycetaceae</taxon>
        <taxon>Actinomyces</taxon>
    </lineage>
</organism>
<keyword evidence="1" id="KW-0472">Membrane</keyword>
<gene>
    <name evidence="2" type="ORF">OFA60_12550</name>
</gene>
<protein>
    <submittedName>
        <fullName evidence="2">Uncharacterized protein</fullName>
    </submittedName>
</protein>
<accession>A0AA47IPF1</accession>
<feature type="transmembrane region" description="Helical" evidence="1">
    <location>
        <begin position="60"/>
        <end position="85"/>
    </location>
</feature>
<dbReference type="AlphaFoldDB" id="A0AA47IPF1"/>
<name>A0AA47IPF1_ACTNA</name>
<reference evidence="2" key="1">
    <citation type="submission" date="2022-11" db="EMBL/GenBank/DDBJ databases">
        <title>Dental biofilm bacteria. Genome sequencing and assembly.</title>
        <authorList>
            <person name="Robertsson C."/>
        </authorList>
    </citation>
    <scope>NUCLEOTIDE SEQUENCE</scope>
    <source>
        <strain evidence="2">CW</strain>
    </source>
</reference>
<dbReference type="RefSeq" id="WP_076137239.1">
    <property type="nucleotide sequence ID" value="NZ_CP113787.1"/>
</dbReference>
<dbReference type="Proteomes" id="UP001163127">
    <property type="component" value="Chromosome"/>
</dbReference>